<name>A0A2U9AVA9_SCOMX</name>
<evidence type="ECO:0000313" key="2">
    <source>
        <dbReference type="Proteomes" id="UP000246464"/>
    </source>
</evidence>
<reference evidence="1 2" key="1">
    <citation type="submission" date="2017-12" db="EMBL/GenBank/DDBJ databases">
        <title>Integrating genomic resources of turbot (Scophthalmus maximus) in depth evaluation of genetic and physical mapping variation across individuals.</title>
        <authorList>
            <person name="Martinez P."/>
        </authorList>
    </citation>
    <scope>NUCLEOTIDE SEQUENCE [LARGE SCALE GENOMIC DNA]</scope>
</reference>
<dbReference type="AlphaFoldDB" id="A0A2U9AVA9"/>
<keyword evidence="2" id="KW-1185">Reference proteome</keyword>
<sequence>MSPQNPKELAFSTLVLESERFHRRKVMHLSHKAQFTWWLSDQATGEHGPEAHPSLLSGHRGLSGQVHNPPGATLMMVPSFPWATSGQVKLICEKESGADATSRLQLYKAAKQEAKVSGSLQDGTDPLSKKSVVAAQTTHGAPFSCRRLGAAVSCQHAGALTSPHLPHLVALAAIQGSVSLQGPGGCGHKEPAGHRFVYYLAWKLEK</sequence>
<evidence type="ECO:0000313" key="1">
    <source>
        <dbReference type="EMBL" id="AWO95602.1"/>
    </source>
</evidence>
<proteinExistence type="predicted"/>
<protein>
    <submittedName>
        <fullName evidence="1">Uncharacterized protein</fullName>
    </submittedName>
</protein>
<organism evidence="1 2">
    <name type="scientific">Scophthalmus maximus</name>
    <name type="common">Turbot</name>
    <name type="synonym">Psetta maxima</name>
    <dbReference type="NCBI Taxonomy" id="52904"/>
    <lineage>
        <taxon>Eukaryota</taxon>
        <taxon>Metazoa</taxon>
        <taxon>Chordata</taxon>
        <taxon>Craniata</taxon>
        <taxon>Vertebrata</taxon>
        <taxon>Euteleostomi</taxon>
        <taxon>Actinopterygii</taxon>
        <taxon>Neopterygii</taxon>
        <taxon>Teleostei</taxon>
        <taxon>Neoteleostei</taxon>
        <taxon>Acanthomorphata</taxon>
        <taxon>Carangaria</taxon>
        <taxon>Pleuronectiformes</taxon>
        <taxon>Pleuronectoidei</taxon>
        <taxon>Scophthalmidae</taxon>
        <taxon>Scophthalmus</taxon>
    </lineage>
</organism>
<accession>A0A2U9AVA9</accession>
<dbReference type="Proteomes" id="UP000246464">
    <property type="component" value="Chromosome 1"/>
</dbReference>
<dbReference type="EMBL" id="CP026243">
    <property type="protein sequence ID" value="AWO95602.1"/>
    <property type="molecule type" value="Genomic_DNA"/>
</dbReference>
<gene>
    <name evidence="1" type="ORF">SMAX5B_003948</name>
</gene>